<sequence>MKHSTNNFKLSDLWTCQRSIEDFCAQHAEALLKSVDAMFSEMRSELENAMSPCVLLANDSWLPSNASTTEDCRDSAERIRMLMHINSIQLEVLRRATHHKRDEADALAVKNAKLAAHVDEHRIPSFLPTLPNEIMAHIFSFLYWLEDDKLPMHPDYLADNETTLQKLLADDDTSEAWKSLINHQIPCLLKTSGPGADEILRFFGPNMGPHPKILSIHGLDRDTEGIVERPSTTIVVNLSDGMHAIEVLEIIRQKTWRNVFIAELGQARTPTESIEAIKSLVKSFGEKLKNLDRLELIDNSSNTLANINTASTMISTETSDTEALMARLSHAYLPPHHLPNFRPVLTSISILETAIRTCIESGRALLDIDTLFRALTPYSNTLSNLTISNSTSALEANKPRDRYHISFPRLKHLRLNSFTDVNILDILGAIDCPALSHFTLTMYQWPPLENDPPRKDSPISAKFLHNIFPNLEFISMIFGALELDARFLSDLTGPDENGNWMFPMLNSMKFRSFSSRASLTQMPLLRVLLKVVVNRLRSNDTKSIRYLSIPDFGEVELGDSDCLRLFVPEVHFFSEPNHGSTHQSGW</sequence>
<organism evidence="1 2">
    <name type="scientific">Schizopora paradoxa</name>
    <dbReference type="NCBI Taxonomy" id="27342"/>
    <lineage>
        <taxon>Eukaryota</taxon>
        <taxon>Fungi</taxon>
        <taxon>Dikarya</taxon>
        <taxon>Basidiomycota</taxon>
        <taxon>Agaricomycotina</taxon>
        <taxon>Agaricomycetes</taxon>
        <taxon>Hymenochaetales</taxon>
        <taxon>Schizoporaceae</taxon>
        <taxon>Schizopora</taxon>
    </lineage>
</organism>
<dbReference type="Proteomes" id="UP000053477">
    <property type="component" value="Unassembled WGS sequence"/>
</dbReference>
<dbReference type="InParanoid" id="A0A0H2RV45"/>
<keyword evidence="2" id="KW-1185">Reference proteome</keyword>
<dbReference type="AlphaFoldDB" id="A0A0H2RV45"/>
<gene>
    <name evidence="1" type="ORF">SCHPADRAFT_902339</name>
</gene>
<dbReference type="EMBL" id="KQ085929">
    <property type="protein sequence ID" value="KLO15442.1"/>
    <property type="molecule type" value="Genomic_DNA"/>
</dbReference>
<evidence type="ECO:0000313" key="1">
    <source>
        <dbReference type="EMBL" id="KLO15442.1"/>
    </source>
</evidence>
<proteinExistence type="predicted"/>
<evidence type="ECO:0000313" key="2">
    <source>
        <dbReference type="Proteomes" id="UP000053477"/>
    </source>
</evidence>
<name>A0A0H2RV45_9AGAM</name>
<dbReference type="OrthoDB" id="2852593at2759"/>
<evidence type="ECO:0008006" key="3">
    <source>
        <dbReference type="Google" id="ProtNLM"/>
    </source>
</evidence>
<reference evidence="1 2" key="1">
    <citation type="submission" date="2015-04" db="EMBL/GenBank/DDBJ databases">
        <title>Complete genome sequence of Schizopora paradoxa KUC8140, a cosmopolitan wood degrader in East Asia.</title>
        <authorList>
            <consortium name="DOE Joint Genome Institute"/>
            <person name="Min B."/>
            <person name="Park H."/>
            <person name="Jang Y."/>
            <person name="Kim J.-J."/>
            <person name="Kim K.H."/>
            <person name="Pangilinan J."/>
            <person name="Lipzen A."/>
            <person name="Riley R."/>
            <person name="Grigoriev I.V."/>
            <person name="Spatafora J.W."/>
            <person name="Choi I.-G."/>
        </authorList>
    </citation>
    <scope>NUCLEOTIDE SEQUENCE [LARGE SCALE GENOMIC DNA]</scope>
    <source>
        <strain evidence="1 2">KUC8140</strain>
    </source>
</reference>
<protein>
    <recommendedName>
        <fullName evidence="3">F-box domain-containing protein</fullName>
    </recommendedName>
</protein>
<accession>A0A0H2RV45</accession>